<dbReference type="RefSeq" id="WP_371950706.1">
    <property type="nucleotide sequence ID" value="NZ_JAXCEI010000007.1"/>
</dbReference>
<sequence>MDEYENRLHRIVDIEGGIVRGYLVEGCVFGGFNEHIACFQIIEWREAASPVKIA</sequence>
<protein>
    <submittedName>
        <fullName evidence="1">Uncharacterized protein</fullName>
    </submittedName>
</protein>
<keyword evidence="2" id="KW-1185">Reference proteome</keyword>
<gene>
    <name evidence="1" type="ORF">SM611_17775</name>
</gene>
<reference evidence="1 2" key="1">
    <citation type="submission" date="2023-11" db="EMBL/GenBank/DDBJ databases">
        <title>Actinomadura monticuli sp. nov., isolated from volcanic ash.</title>
        <authorList>
            <person name="Lee S.D."/>
            <person name="Yang H."/>
            <person name="Kim I.S."/>
        </authorList>
    </citation>
    <scope>NUCLEOTIDE SEQUENCE [LARGE SCALE GENOMIC DNA]</scope>
    <source>
        <strain evidence="1 2">DLS-62</strain>
    </source>
</reference>
<evidence type="ECO:0000313" key="1">
    <source>
        <dbReference type="EMBL" id="MFA1540780.1"/>
    </source>
</evidence>
<evidence type="ECO:0000313" key="2">
    <source>
        <dbReference type="Proteomes" id="UP001569963"/>
    </source>
</evidence>
<dbReference type="Proteomes" id="UP001569963">
    <property type="component" value="Unassembled WGS sequence"/>
</dbReference>
<accession>A0ABV4QDI7</accession>
<name>A0ABV4QDI7_9ACTN</name>
<organism evidence="1 2">
    <name type="scientific">Actinomadura monticuli</name>
    <dbReference type="NCBI Taxonomy" id="3097367"/>
    <lineage>
        <taxon>Bacteria</taxon>
        <taxon>Bacillati</taxon>
        <taxon>Actinomycetota</taxon>
        <taxon>Actinomycetes</taxon>
        <taxon>Streptosporangiales</taxon>
        <taxon>Thermomonosporaceae</taxon>
        <taxon>Actinomadura</taxon>
    </lineage>
</organism>
<comment type="caution">
    <text evidence="1">The sequence shown here is derived from an EMBL/GenBank/DDBJ whole genome shotgun (WGS) entry which is preliminary data.</text>
</comment>
<proteinExistence type="predicted"/>
<dbReference type="EMBL" id="JAXCEI010000007">
    <property type="protein sequence ID" value="MFA1540780.1"/>
    <property type="molecule type" value="Genomic_DNA"/>
</dbReference>